<organism evidence="3 4">
    <name type="scientific">Schleiferilactobacillus shenzhenensis LY-73</name>
    <dbReference type="NCBI Taxonomy" id="1231336"/>
    <lineage>
        <taxon>Bacteria</taxon>
        <taxon>Bacillati</taxon>
        <taxon>Bacillota</taxon>
        <taxon>Bacilli</taxon>
        <taxon>Lactobacillales</taxon>
        <taxon>Lactobacillaceae</taxon>
        <taxon>Schleiferilactobacillus</taxon>
    </lineage>
</organism>
<feature type="coiled-coil region" evidence="1">
    <location>
        <begin position="103"/>
        <end position="130"/>
    </location>
</feature>
<evidence type="ECO:0000256" key="1">
    <source>
        <dbReference type="SAM" id="Coils"/>
    </source>
</evidence>
<keyword evidence="4" id="KW-1185">Reference proteome</keyword>
<dbReference type="Gene3D" id="1.10.1660.10">
    <property type="match status" value="1"/>
</dbReference>
<dbReference type="OrthoDB" id="2298658at2"/>
<feature type="compositionally biased region" description="Polar residues" evidence="2">
    <location>
        <begin position="163"/>
        <end position="175"/>
    </location>
</feature>
<feature type="compositionally biased region" description="Basic and acidic residues" evidence="2">
    <location>
        <begin position="231"/>
        <end position="246"/>
    </location>
</feature>
<feature type="compositionally biased region" description="Basic and acidic residues" evidence="2">
    <location>
        <begin position="140"/>
        <end position="158"/>
    </location>
</feature>
<keyword evidence="1" id="KW-0175">Coiled coil</keyword>
<accession>U4TR72</accession>
<reference evidence="4" key="1">
    <citation type="journal article" date="2013" name="Genome Announc.">
        <title>Whole-Genome Sequencing of Lactobacillus shenzhenensis Strain LY-73T.</title>
        <authorList>
            <person name="Lin Z."/>
            <person name="Liu Z."/>
            <person name="Yang R."/>
            <person name="Zou Y."/>
            <person name="Wan D."/>
            <person name="Chen J."/>
            <person name="Guo M."/>
            <person name="Zhao J."/>
            <person name="Fang C."/>
            <person name="Yang R."/>
            <person name="Liu F."/>
        </authorList>
    </citation>
    <scope>NUCLEOTIDE SEQUENCE [LARGE SCALE GENOMIC DNA]</scope>
    <source>
        <strain evidence="4">LY-73</strain>
    </source>
</reference>
<dbReference type="Proteomes" id="UP000030647">
    <property type="component" value="Unassembled WGS sequence"/>
</dbReference>
<feature type="region of interest" description="Disordered" evidence="2">
    <location>
        <begin position="140"/>
        <end position="246"/>
    </location>
</feature>
<name>U4TR72_9LACO</name>
<dbReference type="EMBL" id="KI271582">
    <property type="protein sequence ID" value="ERL66719.1"/>
    <property type="molecule type" value="Genomic_DNA"/>
</dbReference>
<dbReference type="RefSeq" id="WP_022528345.1">
    <property type="nucleotide sequence ID" value="NZ_KI271582.1"/>
</dbReference>
<dbReference type="AlphaFoldDB" id="U4TR72"/>
<protein>
    <submittedName>
        <fullName evidence="3">Uncharacterized protein</fullName>
    </submittedName>
</protein>
<evidence type="ECO:0000313" key="4">
    <source>
        <dbReference type="Proteomes" id="UP000030647"/>
    </source>
</evidence>
<dbReference type="HOGENOM" id="CLU_1127967_0_0_9"/>
<evidence type="ECO:0000313" key="3">
    <source>
        <dbReference type="EMBL" id="ERL66719.1"/>
    </source>
</evidence>
<evidence type="ECO:0000256" key="2">
    <source>
        <dbReference type="SAM" id="MobiDB-lite"/>
    </source>
</evidence>
<proteinExistence type="predicted"/>
<gene>
    <name evidence="3" type="ORF">L248_0398</name>
</gene>
<sequence>MTTLTVAKEGESTMVEEERRLTAGVLAPQLGITPDRLRRLSVCLEENGVPILRNSQRARLYSPAVVDILQNVIDRMAATALPMKATVQSVLNDDEAQSQLPTITALSATVQSQQEEITQLRQLVATVIEQNTQILAMLHDRDPHLTEQARNETKRDVTGENAEITSRSADQSVANLPTDPARPAAKTTHPAASDQAPTAKTPHRYLDPSENEAAVEHNVRPKTLADMQLPADEHPRHSLWDRLRGR</sequence>